<protein>
    <submittedName>
        <fullName evidence="1">Putative transposase</fullName>
    </submittedName>
</protein>
<organism evidence="1">
    <name type="scientific">Magnetospirillum gryphiswaldense</name>
    <dbReference type="NCBI Taxonomy" id="55518"/>
    <lineage>
        <taxon>Bacteria</taxon>
        <taxon>Pseudomonadati</taxon>
        <taxon>Pseudomonadota</taxon>
        <taxon>Alphaproteobacteria</taxon>
        <taxon>Rhodospirillales</taxon>
        <taxon>Rhodospirillaceae</taxon>
        <taxon>Magnetospirillum</taxon>
    </lineage>
</organism>
<dbReference type="AlphaFoldDB" id="Q6NE70"/>
<reference evidence="1" key="1">
    <citation type="submission" date="2003-07" db="EMBL/GenBank/DDBJ databases">
        <title>Characterization of a spontaneous nonmagnetic mutant of Magnetospirillum gryphiswaldense reveals a large deletion comprising a putative magnetosome island.</title>
        <authorList>
            <person name="Schuebbe S."/>
            <person name="Kube M."/>
            <person name="Scheffel A."/>
            <person name="Wawer C."/>
            <person name="Heyen U."/>
            <person name="Meyerdierks A."/>
            <person name="Madkour M.H."/>
            <person name="Mayer F."/>
            <person name="Reinhardt R."/>
            <person name="Schueler D."/>
        </authorList>
    </citation>
    <scope>NUCLEOTIDE SEQUENCE</scope>
</reference>
<accession>Q6NE70</accession>
<sequence>MRLSQQALELGEGELDGIEVWGVGRQIPQGGPSGFDELLDPCHLVGGQIVHYDDVAGPQGRSQDLLDIGQEDRAIHRLVDDEGGGDSVMPERPDEGGHFPMTVRHRSQQPLTARRPSVAPGHVGRCPGFIKEDQAGWVQRRLLGSPGDASFGYVGTFLLGSMRTLFFRLRSSRSSVFHRPPTLIDTPNSARTQARNSASVASGSTLICACNASR</sequence>
<name>Q6NE70_9PROT</name>
<dbReference type="EMBL" id="BX571797">
    <property type="protein sequence ID" value="CAE12023.1"/>
    <property type="molecule type" value="Genomic_DNA"/>
</dbReference>
<proteinExistence type="predicted"/>
<gene>
    <name evidence="1" type="ORF">ORF10</name>
</gene>
<evidence type="ECO:0000313" key="1">
    <source>
        <dbReference type="EMBL" id="CAE12023.1"/>
    </source>
</evidence>